<dbReference type="GO" id="GO:0004560">
    <property type="term" value="F:alpha-L-fucosidase activity"/>
    <property type="evidence" value="ECO:0007669"/>
    <property type="project" value="InterPro"/>
</dbReference>
<feature type="domain" description="Alpha-L-fucosidase C-terminal" evidence="9">
    <location>
        <begin position="376"/>
        <end position="454"/>
    </location>
</feature>
<dbReference type="InterPro" id="IPR017853">
    <property type="entry name" value="GH"/>
</dbReference>
<dbReference type="SUPFAM" id="SSF51445">
    <property type="entry name" value="(Trans)glycosidases"/>
    <property type="match status" value="1"/>
</dbReference>
<dbReference type="InterPro" id="IPR057739">
    <property type="entry name" value="Glyco_hydro_29_N"/>
</dbReference>
<proteinExistence type="inferred from homology"/>
<evidence type="ECO:0000259" key="8">
    <source>
        <dbReference type="Pfam" id="PF01120"/>
    </source>
</evidence>
<dbReference type="InterPro" id="IPR016286">
    <property type="entry name" value="FUC_metazoa-typ"/>
</dbReference>
<dbReference type="Gene3D" id="2.60.40.1180">
    <property type="entry name" value="Golgi alpha-mannosidase II"/>
    <property type="match status" value="1"/>
</dbReference>
<evidence type="ECO:0000313" key="11">
    <source>
        <dbReference type="Proteomes" id="UP000627292"/>
    </source>
</evidence>
<dbReference type="GO" id="GO:0016139">
    <property type="term" value="P:glycoside catabolic process"/>
    <property type="evidence" value="ECO:0007669"/>
    <property type="project" value="TreeGrafter"/>
</dbReference>
<evidence type="ECO:0000256" key="4">
    <source>
        <dbReference type="ARBA" id="ARBA00022729"/>
    </source>
</evidence>
<keyword evidence="4" id="KW-0732">Signal</keyword>
<organism evidence="10 11">
    <name type="scientific">Filimonas zeae</name>
    <dbReference type="NCBI Taxonomy" id="1737353"/>
    <lineage>
        <taxon>Bacteria</taxon>
        <taxon>Pseudomonadati</taxon>
        <taxon>Bacteroidota</taxon>
        <taxon>Chitinophagia</taxon>
        <taxon>Chitinophagales</taxon>
        <taxon>Chitinophagaceae</taxon>
        <taxon>Filimonas</taxon>
    </lineage>
</organism>
<dbReference type="Pfam" id="PF16757">
    <property type="entry name" value="Fucosidase_C"/>
    <property type="match status" value="1"/>
</dbReference>
<evidence type="ECO:0000256" key="6">
    <source>
        <dbReference type="ARBA" id="ARBA00023295"/>
    </source>
</evidence>
<dbReference type="GO" id="GO:0006004">
    <property type="term" value="P:fucose metabolic process"/>
    <property type="evidence" value="ECO:0007669"/>
    <property type="project" value="InterPro"/>
</dbReference>
<evidence type="ECO:0000256" key="1">
    <source>
        <dbReference type="ARBA" id="ARBA00004071"/>
    </source>
</evidence>
<comment type="caution">
    <text evidence="10">The sequence shown here is derived from an EMBL/GenBank/DDBJ whole genome shotgun (WGS) entry which is preliminary data.</text>
</comment>
<gene>
    <name evidence="10" type="ORF">GCM10011379_39050</name>
</gene>
<reference evidence="10" key="1">
    <citation type="journal article" date="2014" name="Int. J. Syst. Evol. Microbiol.">
        <title>Complete genome sequence of Corynebacterium casei LMG S-19264T (=DSM 44701T), isolated from a smear-ripened cheese.</title>
        <authorList>
            <consortium name="US DOE Joint Genome Institute (JGI-PGF)"/>
            <person name="Walter F."/>
            <person name="Albersmeier A."/>
            <person name="Kalinowski J."/>
            <person name="Ruckert C."/>
        </authorList>
    </citation>
    <scope>NUCLEOTIDE SEQUENCE</scope>
    <source>
        <strain evidence="10">CGMCC 1.15290</strain>
    </source>
</reference>
<comment type="function">
    <text evidence="1">Alpha-L-fucosidase is responsible for hydrolyzing the alpha-1,6-linked fucose joined to the reducing-end N-acetylglucosamine of the carbohydrate moieties of glycoproteins.</text>
</comment>
<name>A0A917MXV8_9BACT</name>
<evidence type="ECO:0000256" key="5">
    <source>
        <dbReference type="ARBA" id="ARBA00022801"/>
    </source>
</evidence>
<dbReference type="EMBL" id="BMIB01000004">
    <property type="protein sequence ID" value="GGH75457.1"/>
    <property type="molecule type" value="Genomic_DNA"/>
</dbReference>
<comment type="similarity">
    <text evidence="2">Belongs to the glycosyl hydrolase 29 family.</text>
</comment>
<dbReference type="PANTHER" id="PTHR10030">
    <property type="entry name" value="ALPHA-L-FUCOSIDASE"/>
    <property type="match status" value="1"/>
</dbReference>
<keyword evidence="11" id="KW-1185">Reference proteome</keyword>
<feature type="domain" description="Glycoside hydrolase family 29 N-terminal" evidence="8">
    <location>
        <begin position="4"/>
        <end position="358"/>
    </location>
</feature>
<dbReference type="InterPro" id="IPR000933">
    <property type="entry name" value="Glyco_hydro_29"/>
</dbReference>
<dbReference type="SMART" id="SM00812">
    <property type="entry name" value="Alpha_L_fucos"/>
    <property type="match status" value="1"/>
</dbReference>
<protein>
    <recommendedName>
        <fullName evidence="3">alpha-L-fucosidase</fullName>
        <ecNumber evidence="3">3.2.1.51</ecNumber>
    </recommendedName>
</protein>
<feature type="site" description="May be important for catalysis" evidence="7">
    <location>
        <position position="291"/>
    </location>
</feature>
<sequence length="456" mass="52460">MPNGKYQWPKDSLVVKKLQQWQQVKFGLLMHWGPYSEWGVVESWSICPEDESWCERKGPYAENYNQYLDAYEKLQTTFNPVLFNPAKWATAAKDAGMKYMVFTTKHHDGFCMFDTDQTDYKVTDAKTPFSNSPKRNITKEVFKAFRTDSFMIGAYFSKPDWHSNDYWWKRFPPQSRNTSYNPAKHPEKWNAFKKYTYRQLEELTTDYGKIDILWLDGGWVRPKATIDTSVDWQRSIPYEQDIDMANIASMSRANQPGVLIVDRTVSGEFENYVTPEQAIPSGYLPYPWESCITLGNSWSYIPDEQFKSANKVIRMLTDVVSRNGNLLLNVAPGPDGDWHAAAYDRLKEIGAWIKVNGEAIYGSKGDSIIGQQGNFIFTHKANTVYAIYRGDEKKAVLPASVTIMHVPAAQVKNVSMLGAKQKVKWTQERDKLVVAVPDKLLNKLPCKEAWVFKISY</sequence>
<evidence type="ECO:0000256" key="7">
    <source>
        <dbReference type="PIRSR" id="PIRSR001092-1"/>
    </source>
</evidence>
<dbReference type="InterPro" id="IPR031919">
    <property type="entry name" value="Fucosidase_C"/>
</dbReference>
<reference evidence="10" key="2">
    <citation type="submission" date="2020-09" db="EMBL/GenBank/DDBJ databases">
        <authorList>
            <person name="Sun Q."/>
            <person name="Zhou Y."/>
        </authorList>
    </citation>
    <scope>NUCLEOTIDE SEQUENCE</scope>
    <source>
        <strain evidence="10">CGMCC 1.15290</strain>
    </source>
</reference>
<dbReference type="InterPro" id="IPR013780">
    <property type="entry name" value="Glyco_hydro_b"/>
</dbReference>
<dbReference type="EC" id="3.2.1.51" evidence="3"/>
<accession>A0A917MXV8</accession>
<evidence type="ECO:0000259" key="9">
    <source>
        <dbReference type="Pfam" id="PF16757"/>
    </source>
</evidence>
<dbReference type="Gene3D" id="3.20.20.80">
    <property type="entry name" value="Glycosidases"/>
    <property type="match status" value="1"/>
</dbReference>
<keyword evidence="5" id="KW-0378">Hydrolase</keyword>
<keyword evidence="6" id="KW-0326">Glycosidase</keyword>
<dbReference type="Pfam" id="PF01120">
    <property type="entry name" value="Alpha_L_fucos"/>
    <property type="match status" value="1"/>
</dbReference>
<evidence type="ECO:0000313" key="10">
    <source>
        <dbReference type="EMBL" id="GGH75457.1"/>
    </source>
</evidence>
<dbReference type="GO" id="GO:0005764">
    <property type="term" value="C:lysosome"/>
    <property type="evidence" value="ECO:0007669"/>
    <property type="project" value="TreeGrafter"/>
</dbReference>
<evidence type="ECO:0000256" key="2">
    <source>
        <dbReference type="ARBA" id="ARBA00007951"/>
    </source>
</evidence>
<dbReference type="PIRSF" id="PIRSF001092">
    <property type="entry name" value="Alpha-L-fucosidase"/>
    <property type="match status" value="1"/>
</dbReference>
<dbReference type="Proteomes" id="UP000627292">
    <property type="component" value="Unassembled WGS sequence"/>
</dbReference>
<dbReference type="PANTHER" id="PTHR10030:SF37">
    <property type="entry name" value="ALPHA-L-FUCOSIDASE-RELATED"/>
    <property type="match status" value="1"/>
</dbReference>
<dbReference type="AlphaFoldDB" id="A0A917MXV8"/>
<evidence type="ECO:0000256" key="3">
    <source>
        <dbReference type="ARBA" id="ARBA00012662"/>
    </source>
</evidence>